<dbReference type="NCBIfam" id="TIGR03618">
    <property type="entry name" value="Rv1155_F420"/>
    <property type="match status" value="1"/>
</dbReference>
<dbReference type="EMBL" id="CAFBMX010000003">
    <property type="protein sequence ID" value="CAB4925004.1"/>
    <property type="molecule type" value="Genomic_DNA"/>
</dbReference>
<name>A0A6J7I2Z9_9ZZZZ</name>
<evidence type="ECO:0000259" key="2">
    <source>
        <dbReference type="Pfam" id="PF01243"/>
    </source>
</evidence>
<feature type="domain" description="Pyridoxamine 5'-phosphate oxidase N-terminal" evidence="2">
    <location>
        <begin position="13"/>
        <end position="137"/>
    </location>
</feature>
<dbReference type="InterPro" id="IPR012349">
    <property type="entry name" value="Split_barrel_FMN-bd"/>
</dbReference>
<dbReference type="GO" id="GO:0005829">
    <property type="term" value="C:cytosol"/>
    <property type="evidence" value="ECO:0007669"/>
    <property type="project" value="TreeGrafter"/>
</dbReference>
<protein>
    <submittedName>
        <fullName evidence="3">Unannotated protein</fullName>
    </submittedName>
</protein>
<reference evidence="3" key="1">
    <citation type="submission" date="2020-05" db="EMBL/GenBank/DDBJ databases">
        <authorList>
            <person name="Chiriac C."/>
            <person name="Salcher M."/>
            <person name="Ghai R."/>
            <person name="Kavagutti S V."/>
        </authorList>
    </citation>
    <scope>NUCLEOTIDE SEQUENCE</scope>
</reference>
<dbReference type="Pfam" id="PF01243">
    <property type="entry name" value="PNPOx_N"/>
    <property type="match status" value="1"/>
</dbReference>
<evidence type="ECO:0000256" key="1">
    <source>
        <dbReference type="ARBA" id="ARBA00023002"/>
    </source>
</evidence>
<organism evidence="3">
    <name type="scientific">freshwater metagenome</name>
    <dbReference type="NCBI Taxonomy" id="449393"/>
    <lineage>
        <taxon>unclassified sequences</taxon>
        <taxon>metagenomes</taxon>
        <taxon>ecological metagenomes</taxon>
    </lineage>
</organism>
<dbReference type="Gene3D" id="2.30.110.10">
    <property type="entry name" value="Electron Transport, Fmn-binding Protein, Chain A"/>
    <property type="match status" value="1"/>
</dbReference>
<dbReference type="InterPro" id="IPR011576">
    <property type="entry name" value="Pyridox_Oxase_N"/>
</dbReference>
<dbReference type="InterPro" id="IPR052019">
    <property type="entry name" value="F420H2_bilvrd_red/Heme_oxyg"/>
</dbReference>
<dbReference type="PANTHER" id="PTHR35176">
    <property type="entry name" value="HEME OXYGENASE HI_0854-RELATED"/>
    <property type="match status" value="1"/>
</dbReference>
<gene>
    <name evidence="3" type="ORF">UFOPK3674_00792</name>
</gene>
<dbReference type="SUPFAM" id="SSF50475">
    <property type="entry name" value="FMN-binding split barrel"/>
    <property type="match status" value="1"/>
</dbReference>
<sequence>MDDEGETMGEVFDARVRALLDAPNMAHIATVDRSGSPRVSPVWISADEDSLLLNTIDGRAWPKRLRRSGRIAVSIINAENPAEYVEICGSLAEETHEGADEHIDLLSRKYIGIDYPSRFEGEQRILIRINPDRVSYINLMERVPGIPDDAVPVNGS</sequence>
<accession>A0A6J7I2Z9</accession>
<dbReference type="AlphaFoldDB" id="A0A6J7I2Z9"/>
<evidence type="ECO:0000313" key="3">
    <source>
        <dbReference type="EMBL" id="CAB4925004.1"/>
    </source>
</evidence>
<keyword evidence="1" id="KW-0560">Oxidoreductase</keyword>
<dbReference type="PANTHER" id="PTHR35176:SF6">
    <property type="entry name" value="HEME OXYGENASE HI_0854-RELATED"/>
    <property type="match status" value="1"/>
</dbReference>
<dbReference type="GO" id="GO:0016627">
    <property type="term" value="F:oxidoreductase activity, acting on the CH-CH group of donors"/>
    <property type="evidence" value="ECO:0007669"/>
    <property type="project" value="TreeGrafter"/>
</dbReference>
<dbReference type="InterPro" id="IPR019920">
    <property type="entry name" value="F420-binding_dom_put"/>
</dbReference>
<dbReference type="GO" id="GO:0070967">
    <property type="term" value="F:coenzyme F420 binding"/>
    <property type="evidence" value="ECO:0007669"/>
    <property type="project" value="TreeGrafter"/>
</dbReference>
<proteinExistence type="predicted"/>